<dbReference type="RefSeq" id="WP_035689932.1">
    <property type="nucleotide sequence ID" value="NZ_JPRL01000004.1"/>
</dbReference>
<dbReference type="EMBL" id="JPRL01000004">
    <property type="protein sequence ID" value="KFF02624.1"/>
    <property type="molecule type" value="Genomic_DNA"/>
</dbReference>
<evidence type="ECO:0000313" key="2">
    <source>
        <dbReference type="Proteomes" id="UP000028715"/>
    </source>
</evidence>
<name>A0A085ZDW0_9FLAO</name>
<comment type="caution">
    <text evidence="1">The sequence shown here is derived from an EMBL/GenBank/DDBJ whole genome shotgun (WGS) entry which is preliminary data.</text>
</comment>
<protein>
    <submittedName>
        <fullName evidence="1">Uncharacterized protein</fullName>
    </submittedName>
</protein>
<gene>
    <name evidence="1" type="ORF">IW19_23445</name>
</gene>
<reference evidence="1 2" key="1">
    <citation type="submission" date="2014-07" db="EMBL/GenBank/DDBJ databases">
        <title>Genome of Flavobacterium reichenbachii LMG 25512.</title>
        <authorList>
            <person name="Stropko S.J."/>
            <person name="Pipes S.E."/>
            <person name="Newman J.D."/>
        </authorList>
    </citation>
    <scope>NUCLEOTIDE SEQUENCE [LARGE SCALE GENOMIC DNA]</scope>
    <source>
        <strain evidence="1 2">LMG 25512</strain>
    </source>
</reference>
<dbReference type="AlphaFoldDB" id="A0A085ZDW0"/>
<organism evidence="1 2">
    <name type="scientific">Flavobacterium reichenbachii</name>
    <dbReference type="NCBI Taxonomy" id="362418"/>
    <lineage>
        <taxon>Bacteria</taxon>
        <taxon>Pseudomonadati</taxon>
        <taxon>Bacteroidota</taxon>
        <taxon>Flavobacteriia</taxon>
        <taxon>Flavobacteriales</taxon>
        <taxon>Flavobacteriaceae</taxon>
        <taxon>Flavobacterium</taxon>
    </lineage>
</organism>
<accession>A0A085ZDW0</accession>
<proteinExistence type="predicted"/>
<keyword evidence="2" id="KW-1185">Reference proteome</keyword>
<evidence type="ECO:0000313" key="1">
    <source>
        <dbReference type="EMBL" id="KFF02624.1"/>
    </source>
</evidence>
<dbReference type="Proteomes" id="UP000028715">
    <property type="component" value="Unassembled WGS sequence"/>
</dbReference>
<sequence>MSGGNLKGAWRNTSGLAKGQNAIDNGANLTDAVLDENGLIQGGISGYETITNHAGAVILL</sequence>